<dbReference type="SUPFAM" id="SSF101738">
    <property type="entry name" value="SspB-like"/>
    <property type="match status" value="1"/>
</dbReference>
<evidence type="ECO:0000313" key="2">
    <source>
        <dbReference type="Proteomes" id="UP000222818"/>
    </source>
</evidence>
<sequence length="139" mass="15977">MYSRFNIEATVVYSIYQWCISNRYTPCILFMPSVNNNLPDRLVRLEELVINLSRKAVQKLTISNEALAFSSSFSGLTHNVKIWFVQLAAVYGLEVGNGVTMYSYPFARVKRATINRNTINSKTNFKVTFCINEEFETKP</sequence>
<dbReference type="PANTHER" id="PTHR37486">
    <property type="entry name" value="STRINGENT STARVATION PROTEIN B"/>
    <property type="match status" value="1"/>
</dbReference>
<dbReference type="PANTHER" id="PTHR37486:SF1">
    <property type="entry name" value="STRINGENT STARVATION PROTEIN B"/>
    <property type="match status" value="1"/>
</dbReference>
<dbReference type="Proteomes" id="UP000222818">
    <property type="component" value="Unassembled WGS sequence"/>
</dbReference>
<protein>
    <submittedName>
        <fullName evidence="1">Stringent starvation protein B</fullName>
    </submittedName>
</protein>
<dbReference type="InterPro" id="IPR007481">
    <property type="entry name" value="SspB"/>
</dbReference>
<organism evidence="1 2">
    <name type="scientific">Candidatus Tremblayella phenacoccinincola</name>
    <dbReference type="NCBI Taxonomy" id="1010676"/>
    <lineage>
        <taxon>Bacteria</taxon>
        <taxon>Pseudomonadati</taxon>
        <taxon>Pseudomonadota</taxon>
        <taxon>Betaproteobacteria</taxon>
        <taxon>Candidatus Tremblayella</taxon>
    </lineage>
</organism>
<dbReference type="Pfam" id="PF04386">
    <property type="entry name" value="SspB"/>
    <property type="match status" value="1"/>
</dbReference>
<dbReference type="Gene3D" id="2.30.30.220">
    <property type="entry name" value="SspB-like"/>
    <property type="match status" value="1"/>
</dbReference>
<keyword evidence="2" id="KW-1185">Reference proteome</keyword>
<dbReference type="EMBL" id="MKGN01000007">
    <property type="protein sequence ID" value="PHN16318.1"/>
    <property type="molecule type" value="Genomic_DNA"/>
</dbReference>
<proteinExistence type="predicted"/>
<evidence type="ECO:0000313" key="1">
    <source>
        <dbReference type="EMBL" id="PHN16318.1"/>
    </source>
</evidence>
<accession>A0A2G0V779</accession>
<reference evidence="1 2" key="1">
    <citation type="journal article" date="2017" name="ISME J.">
        <title>Tremblaya phenacola PPER: an evolutionary beta-gammaproteobacterium collage.</title>
        <authorList>
            <person name="Gil R."/>
            <person name="Vargas-Chavez C."/>
            <person name="Lopez-Madrigal S."/>
            <person name="Santos-Garcia D."/>
            <person name="Latorre A."/>
            <person name="Moya A."/>
        </authorList>
    </citation>
    <scope>NUCLEOTIDE SEQUENCE [LARGE SCALE GENOMIC DNA]</scope>
    <source>
        <strain evidence="1 2">PPER</strain>
    </source>
</reference>
<dbReference type="InterPro" id="IPR036760">
    <property type="entry name" value="SspB-like_sf"/>
</dbReference>
<gene>
    <name evidence="1" type="primary">sspB</name>
    <name evidence="1" type="ORF">TPPER_00060</name>
</gene>
<dbReference type="AlphaFoldDB" id="A0A2G0V779"/>
<comment type="caution">
    <text evidence="1">The sequence shown here is derived from an EMBL/GenBank/DDBJ whole genome shotgun (WGS) entry which is preliminary data.</text>
</comment>
<name>A0A2G0V779_9PROT</name>